<dbReference type="EMBL" id="AAHMAG010000083">
    <property type="protein sequence ID" value="EBX7092112.1"/>
    <property type="molecule type" value="Genomic_DNA"/>
</dbReference>
<comment type="caution">
    <text evidence="2">The sequence shown here is derived from an EMBL/GenBank/DDBJ whole genome shotgun (WGS) entry which is preliminary data.</text>
</comment>
<name>A0A5W5N8J2_SALET</name>
<accession>A0A5W5N8J2</accession>
<evidence type="ECO:0000313" key="1">
    <source>
        <dbReference type="EMBL" id="EBU6392881.1"/>
    </source>
</evidence>
<keyword evidence="2" id="KW-0762">Sugar transport</keyword>
<proteinExistence type="predicted"/>
<dbReference type="AlphaFoldDB" id="A0A5W5N8J2"/>
<gene>
    <name evidence="1" type="ORF">DRA33_22845</name>
    <name evidence="2" type="ORF">DS367_23220</name>
</gene>
<reference evidence="2" key="1">
    <citation type="submission" date="2018-07" db="EMBL/GenBank/DDBJ databases">
        <authorList>
            <person name="Ashton P.M."/>
            <person name="Dallman T."/>
            <person name="Nair S."/>
            <person name="De Pinna E."/>
            <person name="Peters T."/>
            <person name="Grant K."/>
        </authorList>
    </citation>
    <scope>NUCLEOTIDE SEQUENCE</scope>
    <source>
        <strain evidence="1">161071</strain>
        <strain evidence="2">307234</strain>
    </source>
</reference>
<organism evidence="2">
    <name type="scientific">Salmonella enterica subsp. enterica serovar Napoli</name>
    <dbReference type="NCBI Taxonomy" id="1151001"/>
    <lineage>
        <taxon>Bacteria</taxon>
        <taxon>Pseudomonadati</taxon>
        <taxon>Pseudomonadota</taxon>
        <taxon>Gammaproteobacteria</taxon>
        <taxon>Enterobacterales</taxon>
        <taxon>Enterobacteriaceae</taxon>
        <taxon>Salmonella</taxon>
    </lineage>
</organism>
<protein>
    <submittedName>
        <fullName evidence="2">Sugar transporter</fullName>
    </submittedName>
</protein>
<feature type="non-terminal residue" evidence="2">
    <location>
        <position position="1"/>
    </location>
</feature>
<sequence>VNEAADNSGVLEITLTINTNRGMPI</sequence>
<evidence type="ECO:0000313" key="2">
    <source>
        <dbReference type="EMBL" id="EBX7092112.1"/>
    </source>
</evidence>
<keyword evidence="2" id="KW-0813">Transport</keyword>
<dbReference type="EMBL" id="AAHCRV010000086">
    <property type="protein sequence ID" value="EBU6392881.1"/>
    <property type="molecule type" value="Genomic_DNA"/>
</dbReference>